<feature type="transmembrane region" description="Helical" evidence="1">
    <location>
        <begin position="108"/>
        <end position="128"/>
    </location>
</feature>
<dbReference type="InterPro" id="IPR045851">
    <property type="entry name" value="AMP-bd_C_sf"/>
</dbReference>
<evidence type="ECO:0000313" key="5">
    <source>
        <dbReference type="Proteomes" id="UP000321464"/>
    </source>
</evidence>
<name>A0A512AJ31_9SPHN</name>
<dbReference type="Gene3D" id="3.30.300.30">
    <property type="match status" value="1"/>
</dbReference>
<dbReference type="InterPro" id="IPR025110">
    <property type="entry name" value="AMP-bd_C"/>
</dbReference>
<dbReference type="Proteomes" id="UP000321464">
    <property type="component" value="Unassembled WGS sequence"/>
</dbReference>
<feature type="domain" description="AMP-dependent synthetase/ligase" evidence="2">
    <location>
        <begin position="54"/>
        <end position="423"/>
    </location>
</feature>
<dbReference type="InterPro" id="IPR020845">
    <property type="entry name" value="AMP-binding_CS"/>
</dbReference>
<comment type="caution">
    <text evidence="4">The sequence shown here is derived from an EMBL/GenBank/DDBJ whole genome shotgun (WGS) entry which is preliminary data.</text>
</comment>
<organism evidence="4 5">
    <name type="scientific">Novosphingobium sediminis</name>
    <dbReference type="NCBI Taxonomy" id="707214"/>
    <lineage>
        <taxon>Bacteria</taxon>
        <taxon>Pseudomonadati</taxon>
        <taxon>Pseudomonadota</taxon>
        <taxon>Alphaproteobacteria</taxon>
        <taxon>Sphingomonadales</taxon>
        <taxon>Sphingomonadaceae</taxon>
        <taxon>Novosphingobium</taxon>
    </lineage>
</organism>
<reference evidence="4 5" key="1">
    <citation type="submission" date="2019-07" db="EMBL/GenBank/DDBJ databases">
        <title>Whole genome shotgun sequence of Novosphingobium sediminis NBRC 106119.</title>
        <authorList>
            <person name="Hosoyama A."/>
            <person name="Uohara A."/>
            <person name="Ohji S."/>
            <person name="Ichikawa N."/>
        </authorList>
    </citation>
    <scope>NUCLEOTIDE SEQUENCE [LARGE SCALE GENOMIC DNA]</scope>
    <source>
        <strain evidence="4 5">NBRC 106119</strain>
    </source>
</reference>
<keyword evidence="1" id="KW-0472">Membrane</keyword>
<dbReference type="PROSITE" id="PS00455">
    <property type="entry name" value="AMP_BINDING"/>
    <property type="match status" value="1"/>
</dbReference>
<dbReference type="PANTHER" id="PTHR24096">
    <property type="entry name" value="LONG-CHAIN-FATTY-ACID--COA LIGASE"/>
    <property type="match status" value="1"/>
</dbReference>
<dbReference type="OrthoDB" id="9803968at2"/>
<dbReference type="Pfam" id="PF00501">
    <property type="entry name" value="AMP-binding"/>
    <property type="match status" value="1"/>
</dbReference>
<dbReference type="RefSeq" id="WP_147159051.1">
    <property type="nucleotide sequence ID" value="NZ_BJYR01000010.1"/>
</dbReference>
<proteinExistence type="predicted"/>
<dbReference type="EMBL" id="BJYR01000010">
    <property type="protein sequence ID" value="GEN99714.1"/>
    <property type="molecule type" value="Genomic_DNA"/>
</dbReference>
<evidence type="ECO:0000256" key="1">
    <source>
        <dbReference type="SAM" id="Phobius"/>
    </source>
</evidence>
<accession>A0A512AJ31</accession>
<dbReference type="Pfam" id="PF13193">
    <property type="entry name" value="AMP-binding_C"/>
    <property type="match status" value="1"/>
</dbReference>
<dbReference type="PANTHER" id="PTHR24096:SF393">
    <property type="entry name" value="LIGASE, PUTATIVE-RELATED"/>
    <property type="match status" value="1"/>
</dbReference>
<dbReference type="GO" id="GO:0019748">
    <property type="term" value="P:secondary metabolic process"/>
    <property type="evidence" value="ECO:0007669"/>
    <property type="project" value="TreeGrafter"/>
</dbReference>
<keyword evidence="1" id="KW-0812">Transmembrane</keyword>
<dbReference type="AlphaFoldDB" id="A0A512AJ31"/>
<evidence type="ECO:0000259" key="2">
    <source>
        <dbReference type="Pfam" id="PF00501"/>
    </source>
</evidence>
<feature type="domain" description="AMP-binding enzyme C-terminal" evidence="3">
    <location>
        <begin position="474"/>
        <end position="548"/>
    </location>
</feature>
<evidence type="ECO:0000259" key="3">
    <source>
        <dbReference type="Pfam" id="PF13193"/>
    </source>
</evidence>
<keyword evidence="4" id="KW-0436">Ligase</keyword>
<dbReference type="InterPro" id="IPR042099">
    <property type="entry name" value="ANL_N_sf"/>
</dbReference>
<keyword evidence="5" id="KW-1185">Reference proteome</keyword>
<dbReference type="GO" id="GO:0016405">
    <property type="term" value="F:CoA-ligase activity"/>
    <property type="evidence" value="ECO:0007669"/>
    <property type="project" value="TreeGrafter"/>
</dbReference>
<protein>
    <submittedName>
        <fullName evidence="4">Fatty acid--CoA ligase</fullName>
    </submittedName>
</protein>
<dbReference type="SUPFAM" id="SSF56801">
    <property type="entry name" value="Acetyl-CoA synthetase-like"/>
    <property type="match status" value="1"/>
</dbReference>
<keyword evidence="1" id="KW-1133">Transmembrane helix</keyword>
<dbReference type="InterPro" id="IPR000873">
    <property type="entry name" value="AMP-dep_synth/lig_dom"/>
</dbReference>
<sequence>MLTQLDRDLAQVMDGLTAPGGMLATTPFRAFDRDLPMIAAAPPTLGAYFTQFCTFHGAREFIVDGDVRLTFAQTLEAARIAAGGLIESHGLQKGDRVGLAARNSANWIVAYMAVLMAGGCAVLINGWWQGEEMAHGIDMVGCRMIIADRQRAERLTGITHGAEIIPLLHDCHPAEGLAALTAKGGDASTPLHEVGPDDLATILFTSGSTGVSKGAYSDHRGVVQGTYSYLAQSVMVLGLMTARGEAPPADSQPIALVNVPLFHVTGEVPLMLQSYALGRKLVLMPKWDAVTAMKLIERERVTYFVGVPLMSYEIATHPDHDKYDLSTCVTFAAGGAPRPVEHVDRIRKALPHAFPILGYGLTETNGVGCGNFNENYIAKPGSTGTPSRPLVDLAILDDDGNPVPQGQLGEVSIRSVANFLGYWDNPEATRAAIMPDGYFRTGDLGYLDPEGYLFIVDRKKDIIIRGGENIACIEVENAIYAHPGVAEASVFGLPDELYGEVPVAVYLAKEGCTVTAEDLRGFLASHIAAFKIPVQFWEEHEALPRLGTEKVDKRTLKQRYGSQWQETRKS</sequence>
<gene>
    <name evidence="4" type="ORF">NSE01_15470</name>
</gene>
<evidence type="ECO:0000313" key="4">
    <source>
        <dbReference type="EMBL" id="GEN99714.1"/>
    </source>
</evidence>
<dbReference type="Gene3D" id="3.40.50.12780">
    <property type="entry name" value="N-terminal domain of ligase-like"/>
    <property type="match status" value="1"/>
</dbReference>